<feature type="transmembrane region" description="Helical" evidence="1">
    <location>
        <begin position="77"/>
        <end position="96"/>
    </location>
</feature>
<accession>A0A8H5HD38</accession>
<keyword evidence="1" id="KW-0472">Membrane</keyword>
<reference evidence="2 3" key="1">
    <citation type="journal article" date="2020" name="ISME J.">
        <title>Uncovering the hidden diversity of litter-decomposition mechanisms in mushroom-forming fungi.</title>
        <authorList>
            <person name="Floudas D."/>
            <person name="Bentzer J."/>
            <person name="Ahren D."/>
            <person name="Johansson T."/>
            <person name="Persson P."/>
            <person name="Tunlid A."/>
        </authorList>
    </citation>
    <scope>NUCLEOTIDE SEQUENCE [LARGE SCALE GENOMIC DNA]</scope>
    <source>
        <strain evidence="2 3">CBS 661.87</strain>
    </source>
</reference>
<organism evidence="2 3">
    <name type="scientific">Tricholomella constricta</name>
    <dbReference type="NCBI Taxonomy" id="117010"/>
    <lineage>
        <taxon>Eukaryota</taxon>
        <taxon>Fungi</taxon>
        <taxon>Dikarya</taxon>
        <taxon>Basidiomycota</taxon>
        <taxon>Agaricomycotina</taxon>
        <taxon>Agaricomycetes</taxon>
        <taxon>Agaricomycetidae</taxon>
        <taxon>Agaricales</taxon>
        <taxon>Tricholomatineae</taxon>
        <taxon>Lyophyllaceae</taxon>
        <taxon>Tricholomella</taxon>
    </lineage>
</organism>
<keyword evidence="1" id="KW-1133">Transmembrane helix</keyword>
<protein>
    <submittedName>
        <fullName evidence="2">Uncharacterized protein</fullName>
    </submittedName>
</protein>
<comment type="caution">
    <text evidence="2">The sequence shown here is derived from an EMBL/GenBank/DDBJ whole genome shotgun (WGS) entry which is preliminary data.</text>
</comment>
<name>A0A8H5HD38_9AGAR</name>
<keyword evidence="1" id="KW-0812">Transmembrane</keyword>
<gene>
    <name evidence="2" type="ORF">D9615_003861</name>
</gene>
<evidence type="ECO:0000313" key="2">
    <source>
        <dbReference type="EMBL" id="KAF5381092.1"/>
    </source>
</evidence>
<proteinExistence type="predicted"/>
<evidence type="ECO:0000256" key="1">
    <source>
        <dbReference type="SAM" id="Phobius"/>
    </source>
</evidence>
<feature type="transmembrane region" description="Helical" evidence="1">
    <location>
        <begin position="116"/>
        <end position="143"/>
    </location>
</feature>
<dbReference type="EMBL" id="JAACJP010000012">
    <property type="protein sequence ID" value="KAF5381092.1"/>
    <property type="molecule type" value="Genomic_DNA"/>
</dbReference>
<dbReference type="AlphaFoldDB" id="A0A8H5HD38"/>
<dbReference type="Proteomes" id="UP000565441">
    <property type="component" value="Unassembled WGS sequence"/>
</dbReference>
<evidence type="ECO:0000313" key="3">
    <source>
        <dbReference type="Proteomes" id="UP000565441"/>
    </source>
</evidence>
<sequence length="231" mass="25996">MQYPSVFVKIRATALGCLSLAGVLWAILLCIVLFSQWEVLDISERTLVLLMLVTHTISAVVLLILLIVVFRPWLDAARIMLLLMAHIGIAGAFAYWYPNFKCVTQDPAQEAVCKLIIAYILIASWIVPFLFVVYGSGLALMVWRRRITSSKSLIPVDDEEKTLGRRNMKEKTPSKPKFAHRISNLEHFSNLSGSSRYSQSTKRSSLVEKSNSESVKIVAARLSKPLPTFHF</sequence>
<keyword evidence="3" id="KW-1185">Reference proteome</keyword>
<dbReference type="OrthoDB" id="3065653at2759"/>
<feature type="transmembrane region" description="Helical" evidence="1">
    <location>
        <begin position="12"/>
        <end position="35"/>
    </location>
</feature>
<feature type="transmembrane region" description="Helical" evidence="1">
    <location>
        <begin position="47"/>
        <end position="70"/>
    </location>
</feature>